<keyword evidence="1" id="KW-1133">Transmembrane helix</keyword>
<sequence length="354" mass="40768">MEELIAYTICFAFILFGIKESINLLNTHKNIKYPINRTLYYLSILLSFLIINSNLNTILADIIKISSNYFAFYTIRNELIRILLLVLIYFIVHFIIYTLLKFVVKLLYLYKISQKKISIFISGILGGIKGIIVTLIMFIGIVIFNVTIGRNFPINIFSNISGYSMIYDTISQNFNSSNSKIIYSDENKYIPTSNVLIYYNGVTLEDGVKSNNEINNKAIEITKYKESDLEKAKSLYVWIGSNIEYDFDKAYKTLNNESSGNSGATEAWITRKGICFDYACLYVAMARAVDLKVRLVTGSAYDGTQYGPHAWNEVYLEKEERWVPIDPTFYMAGNYFDNSNFYDDHIKEMIAGEW</sequence>
<dbReference type="Pfam" id="PF01841">
    <property type="entry name" value="Transglut_core"/>
    <property type="match status" value="1"/>
</dbReference>
<organism evidence="3 4">
    <name type="scientific">Clostridium disporicum</name>
    <dbReference type="NCBI Taxonomy" id="84024"/>
    <lineage>
        <taxon>Bacteria</taxon>
        <taxon>Bacillati</taxon>
        <taxon>Bacillota</taxon>
        <taxon>Clostridia</taxon>
        <taxon>Eubacteriales</taxon>
        <taxon>Clostridiaceae</taxon>
        <taxon>Clostridium</taxon>
    </lineage>
</organism>
<feature type="transmembrane region" description="Helical" evidence="1">
    <location>
        <begin position="38"/>
        <end position="59"/>
    </location>
</feature>
<proteinExistence type="predicted"/>
<dbReference type="Proteomes" id="UP000095594">
    <property type="component" value="Unassembled WGS sequence"/>
</dbReference>
<dbReference type="InterPro" id="IPR002931">
    <property type="entry name" value="Transglutaminase-like"/>
</dbReference>
<evidence type="ECO:0000259" key="2">
    <source>
        <dbReference type="SMART" id="SM00460"/>
    </source>
</evidence>
<protein>
    <submittedName>
        <fullName evidence="3">Transglutaminase</fullName>
    </submittedName>
</protein>
<evidence type="ECO:0000313" key="3">
    <source>
        <dbReference type="EMBL" id="CUP14471.1"/>
    </source>
</evidence>
<gene>
    <name evidence="3" type="ORF">ERS852471_03079</name>
</gene>
<accession>A0A174KUC3</accession>
<evidence type="ECO:0000256" key="1">
    <source>
        <dbReference type="SAM" id="Phobius"/>
    </source>
</evidence>
<feature type="transmembrane region" description="Helical" evidence="1">
    <location>
        <begin position="6"/>
        <end position="26"/>
    </location>
</feature>
<reference evidence="3 4" key="1">
    <citation type="submission" date="2015-09" db="EMBL/GenBank/DDBJ databases">
        <authorList>
            <consortium name="Pathogen Informatics"/>
        </authorList>
    </citation>
    <scope>NUCLEOTIDE SEQUENCE [LARGE SCALE GENOMIC DNA]</scope>
    <source>
        <strain evidence="3 4">2789STDY5834856</strain>
    </source>
</reference>
<dbReference type="EMBL" id="CYZX01000028">
    <property type="protein sequence ID" value="CUP14471.1"/>
    <property type="molecule type" value="Genomic_DNA"/>
</dbReference>
<feature type="domain" description="Transglutaminase-like" evidence="2">
    <location>
        <begin position="267"/>
        <end position="329"/>
    </location>
</feature>
<dbReference type="PANTHER" id="PTHR33490">
    <property type="entry name" value="BLR5614 PROTEIN-RELATED"/>
    <property type="match status" value="1"/>
</dbReference>
<feature type="transmembrane region" description="Helical" evidence="1">
    <location>
        <begin position="79"/>
        <end position="100"/>
    </location>
</feature>
<evidence type="ECO:0000313" key="4">
    <source>
        <dbReference type="Proteomes" id="UP000095594"/>
    </source>
</evidence>
<name>A0A174KUC3_9CLOT</name>
<dbReference type="SMART" id="SM00460">
    <property type="entry name" value="TGc"/>
    <property type="match status" value="1"/>
</dbReference>
<dbReference type="PANTHER" id="PTHR33490:SF3">
    <property type="entry name" value="CONSERVED INTEGRAL MEMBRANE PROTEIN"/>
    <property type="match status" value="1"/>
</dbReference>
<dbReference type="AlphaFoldDB" id="A0A174KUC3"/>
<keyword evidence="1" id="KW-0472">Membrane</keyword>
<dbReference type="Gene3D" id="3.10.620.30">
    <property type="match status" value="1"/>
</dbReference>
<dbReference type="InterPro" id="IPR038765">
    <property type="entry name" value="Papain-like_cys_pep_sf"/>
</dbReference>
<feature type="transmembrane region" description="Helical" evidence="1">
    <location>
        <begin position="120"/>
        <end position="144"/>
    </location>
</feature>
<keyword evidence="1" id="KW-0812">Transmembrane</keyword>
<dbReference type="SUPFAM" id="SSF54001">
    <property type="entry name" value="Cysteine proteinases"/>
    <property type="match status" value="1"/>
</dbReference>
<dbReference type="RefSeq" id="WP_055268099.1">
    <property type="nucleotide sequence ID" value="NZ_CABIXQ010000028.1"/>
</dbReference>